<evidence type="ECO:0000313" key="3">
    <source>
        <dbReference type="Proteomes" id="UP000400924"/>
    </source>
</evidence>
<comment type="caution">
    <text evidence="2">The sequence shown here is derived from an EMBL/GenBank/DDBJ whole genome shotgun (WGS) entry which is preliminary data.</text>
</comment>
<dbReference type="EMBL" id="VJZC01000068">
    <property type="protein sequence ID" value="MPY58039.1"/>
    <property type="molecule type" value="Genomic_DNA"/>
</dbReference>
<evidence type="ECO:0000256" key="1">
    <source>
        <dbReference type="SAM" id="MobiDB-lite"/>
    </source>
</evidence>
<organism evidence="2 3">
    <name type="scientific">Streptomyces spongiae</name>
    <dbReference type="NCBI Taxonomy" id="565072"/>
    <lineage>
        <taxon>Bacteria</taxon>
        <taxon>Bacillati</taxon>
        <taxon>Actinomycetota</taxon>
        <taxon>Actinomycetes</taxon>
        <taxon>Kitasatosporales</taxon>
        <taxon>Streptomycetaceae</taxon>
        <taxon>Streptomyces</taxon>
    </lineage>
</organism>
<name>A0A5N8XF23_9ACTN</name>
<evidence type="ECO:0000313" key="2">
    <source>
        <dbReference type="EMBL" id="MPY58039.1"/>
    </source>
</evidence>
<dbReference type="OrthoDB" id="4330169at2"/>
<protein>
    <recommendedName>
        <fullName evidence="4">Serine/threonine protein kinase</fullName>
    </recommendedName>
</protein>
<dbReference type="AlphaFoldDB" id="A0A5N8XF23"/>
<gene>
    <name evidence="2" type="ORF">FNH08_12930</name>
</gene>
<reference evidence="2 3" key="1">
    <citation type="submission" date="2019-07" db="EMBL/GenBank/DDBJ databases">
        <title>New species of Amycolatopsis and Streptomyces.</title>
        <authorList>
            <person name="Duangmal K."/>
            <person name="Teo W.F.A."/>
            <person name="Lipun K."/>
        </authorList>
    </citation>
    <scope>NUCLEOTIDE SEQUENCE [LARGE SCALE GENOMIC DNA]</scope>
    <source>
        <strain evidence="2 3">NBRC 106415</strain>
    </source>
</reference>
<proteinExistence type="predicted"/>
<keyword evidence="3" id="KW-1185">Reference proteome</keyword>
<accession>A0A5N8XF23</accession>
<feature type="region of interest" description="Disordered" evidence="1">
    <location>
        <begin position="14"/>
        <end position="36"/>
    </location>
</feature>
<sequence>MAATAAVIAALAWPDGTGDGTDGARDTSPSPSRTAANALPASWVGTWKGTGPGNTSGDGLVNARTTAVSVVLTLHSADRGEIVGRQVSHVTEAATRRDIGCTETLRLRETHGTTMVFEAATSAPSDPSAGVLCQRGNLYTLTKTGTDVLTPGDEGSQTTGAPARLTRS</sequence>
<feature type="region of interest" description="Disordered" evidence="1">
    <location>
        <begin position="144"/>
        <end position="168"/>
    </location>
</feature>
<evidence type="ECO:0008006" key="4">
    <source>
        <dbReference type="Google" id="ProtNLM"/>
    </source>
</evidence>
<dbReference type="Proteomes" id="UP000400924">
    <property type="component" value="Unassembled WGS sequence"/>
</dbReference>